<keyword evidence="13" id="KW-1133">Transmembrane helix</keyword>
<feature type="transmembrane region" description="Helical" evidence="13">
    <location>
        <begin position="976"/>
        <end position="997"/>
    </location>
</feature>
<feature type="transmembrane region" description="Helical" evidence="13">
    <location>
        <begin position="1003"/>
        <end position="1024"/>
    </location>
</feature>
<protein>
    <submittedName>
        <fullName evidence="15">MYO3B-like protein</fullName>
    </submittedName>
</protein>
<comment type="subcellular location">
    <subcellularLocation>
        <location evidence="2">Cell projection</location>
    </subcellularLocation>
    <subcellularLocation>
        <location evidence="1">Cytoplasm</location>
        <location evidence="1">Cytoskeleton</location>
    </subcellularLocation>
</comment>
<dbReference type="SUPFAM" id="SSF52540">
    <property type="entry name" value="P-loop containing nucleoside triphosphate hydrolases"/>
    <property type="match status" value="1"/>
</dbReference>
<evidence type="ECO:0000256" key="1">
    <source>
        <dbReference type="ARBA" id="ARBA00004245"/>
    </source>
</evidence>
<evidence type="ECO:0000256" key="2">
    <source>
        <dbReference type="ARBA" id="ARBA00004316"/>
    </source>
</evidence>
<feature type="non-terminal residue" evidence="15">
    <location>
        <position position="1"/>
    </location>
</feature>
<feature type="transmembrane region" description="Helical" evidence="13">
    <location>
        <begin position="1137"/>
        <end position="1156"/>
    </location>
</feature>
<sequence length="2243" mass="258100">MRQDDDLSNLEVLDEGTIVHALRARFQHDHFCTYIGDILVAVNPCKSVPIFDEQPPHLFWVADAAYRELLATGRNQVILVSGESGAGKTESTKYMIRHLMYISPSDDTSLLDKIVQVNPLLEAFGNAATVMNGNSSRFGKFIELSYTPTGNLLGAKIDDYILEKSRVVHRSRGEKNFHVFYALFAGMSRERLLYYFLEDPECHRIMRDAEPGLGVFRDPEEFQYYRSMFHNLTAIMTDVGFSDEHITLIFLVLAAILHLANIVFVPCEETDGVSVVDEYPLHAVAKLLGVEDEVQLTEALISTVSRIKGERIQSWKNEREANDGRDALAKELYSRLFGWIVGQVNRNLTTDNVHRSRGPSIGLLDMSGFENFPCNGFDQFLINVTNERLQQYFMDYIFPREQLDYEREGITWTNIEYHSNEDVLNLVFQKPHGILRLLDEESHFPQSTDASLVHKLKTYSGASPRFRPIVGDNCSFSIQHFAEQVTYDARGFLERNRDNLSVDLVTCLLHSNNNFIRDLFTAYRSETGTISEYARHVNSRPQLPDEWPSTIDPRTLSESVSRKASLKIKKQSMQRTLSGDTLDSLSVNRASPTVTKHFKRSLTDLMEKLDAAQPLFVRCVKPNAFLSAGKLDSELVRRQLLCNGLMELAQLRRNGFPVRIVFQDFVQRYGVLAEETDGLSDYERTMAILKANDVHGFQIGISKIFLKAWQKEELENRLREKLEELARLEREREEARQREAVILEHEREKRRREEHHRRELQRQQDELDALERRRASRESLVFEDRMTDSPPASTPRRSLDSGIVGYTDTDALLKEKLARLKKTDDGILESIATSGKRAAPPPPVQDVEDNGSLPPKRQTSQTSEDATTTSYESEGTNEQRPYDIFQVSEREFEENDAIFKEILKLVRLFMYVLMFVAILAGAVTNKLSLLLLVSGLNKEEETRGEHVTLLLLCMCCPIAFSWFMSAMKTLFGGKEWPSLVVVECLQGLGACLLMFRVLPTTDVFRGTIVTFAVCQVPSLLNVIVRERRPNPSVSEIVAIIMNVLAFFIQVGAIPFFINSQFFMTGNHTMMEGVNSTTYQNVDISLNHELQWEIPVGLLLFSVGYWENYVSGDWTIFGKIRIPFKQWRRILQDSRDTAGILVYPWKIGLMVLLARLLTLDTDFRLPETPSVPENSTETVDSVEEHFTSYSLMYLQLGSGIAITYLSGLACKLHMQRVAFSLSIMLAPPVTLAVVYLQCSFRFMPAHWHMGGWFCPLGTIEDLMLPIICAGALWISYAIVTSHIWLPQSERMAKLEKLFITPHFEGIFSDFTLTLRRRRNDKEIKVTGFDTFRYVGEDSFEDGVYNTKPNVIPQIYACATMWHETRQEMTQLLKSMFRLDYVHCASRLAQEKFRIKDPDYYDFEIHVIFDDAFELNDDVDKFVPNQFVKNFMECMEDAARSVVKGPIIITPPTKYVTPYGGRLVWTMPGHTKMVVHVKDKNKIRHRKRWSQCMYMYYLLGFRLFGARDSDKAFADESELESHVSKARNRKKKTKKDNLSRPIKSLFNKMDPETYEMAENTFILTLDGDVDFRPESVKLLIDRMKKNRKVGAVCGRIHPIGSGEDRWLCTLLLQQGHRIDYCAGADALTFAPETFNEFFNQRRRWAPSTLANMMDLLSSWHDTVRINDNISRPYVLYQFILMASTILAPSTIILMITGSYHSVLGFGIWESYLLSILPVGVYITICMTMKSDHQITAAAAISAIFTVVMMIATVGTIIKEKKKKKESRSILNRLGLHKLVNDSRELIQTMMGIKVEKKETCTMGVQTEETKPPAPILKDRSLKCERQQSKPVTIVEDLVPSGWEPNPDRPYWTHMEYIGNGRVEKLDEDEMDFWRFIIKKYLHPLDEDKSHKDKIAHDLIQLKNNVVFIYFMINFLWTIITLQLQTMEDKLKDFYIINKYEPLSLMFLSVFAFCITLQFISMFVHRWGTFLHLMSSTRIDWFQNASTEEDFVRFVVAEAQRLQRLEPAADYDELPPDYEDDDEDLSGTMTPGTENRYNEIQRMDGSMQRRRSSRRHVSSSGGDNAVPLLQQIFEDRLENIHRKWKQGSLAFRNNRIPSNIERNDSYRFSNKFNDMRQRMYKRSFKKTSNSSLSDDSRFNGVVIETRKTAGYVRLRPQSASVLIAFTPSTKAETSWLRSLETGFCHCPYRVHQSAKVRSTAQGLMTLFQKVLGLLLQCINGFICLPFGIDLFFLICLNWYTHVKLES</sequence>
<dbReference type="CDD" id="cd14897">
    <property type="entry name" value="MYSc_Myo36"/>
    <property type="match status" value="1"/>
</dbReference>
<dbReference type="Gene3D" id="1.10.10.820">
    <property type="match status" value="1"/>
</dbReference>
<evidence type="ECO:0000256" key="13">
    <source>
        <dbReference type="SAM" id="Phobius"/>
    </source>
</evidence>
<evidence type="ECO:0000256" key="12">
    <source>
        <dbReference type="SAM" id="MobiDB-lite"/>
    </source>
</evidence>
<dbReference type="SMART" id="SM00242">
    <property type="entry name" value="MYSc"/>
    <property type="match status" value="1"/>
</dbReference>
<evidence type="ECO:0000256" key="5">
    <source>
        <dbReference type="ARBA" id="ARBA00022741"/>
    </source>
</evidence>
<keyword evidence="5 11" id="KW-0547">Nucleotide-binding</keyword>
<dbReference type="InterPro" id="IPR029044">
    <property type="entry name" value="Nucleotide-diphossugar_trans"/>
</dbReference>
<dbReference type="Gene3D" id="1.20.58.530">
    <property type="match status" value="1"/>
</dbReference>
<keyword evidence="10" id="KW-0966">Cell projection</keyword>
<feature type="transmembrane region" description="Helical" evidence="13">
    <location>
        <begin position="1036"/>
        <end position="1057"/>
    </location>
</feature>
<keyword evidence="11" id="KW-0009">Actin-binding</keyword>
<feature type="compositionally biased region" description="Acidic residues" evidence="12">
    <location>
        <begin position="2008"/>
        <end position="2022"/>
    </location>
</feature>
<dbReference type="Pfam" id="PF03142">
    <property type="entry name" value="Chitin_synth_2"/>
    <property type="match status" value="1"/>
</dbReference>
<dbReference type="Gene3D" id="3.40.850.10">
    <property type="entry name" value="Kinesin motor domain"/>
    <property type="match status" value="1"/>
</dbReference>
<feature type="region of interest" description="Disordered" evidence="12">
    <location>
        <begin position="748"/>
        <end position="803"/>
    </location>
</feature>
<feature type="region of interest" description="Disordered" evidence="12">
    <location>
        <begin position="832"/>
        <end position="880"/>
    </location>
</feature>
<keyword evidence="8 11" id="KW-0505">Motor protein</keyword>
<dbReference type="InterPro" id="IPR036961">
    <property type="entry name" value="Kinesin_motor_dom_sf"/>
</dbReference>
<dbReference type="Gene3D" id="1.20.5.4820">
    <property type="match status" value="1"/>
</dbReference>
<dbReference type="PANTHER" id="PTHR46256">
    <property type="entry name" value="AGAP011099-PA"/>
    <property type="match status" value="1"/>
</dbReference>
<feature type="binding site" evidence="11">
    <location>
        <begin position="82"/>
        <end position="89"/>
    </location>
    <ligand>
        <name>ATP</name>
        <dbReference type="ChEBI" id="CHEBI:30616"/>
    </ligand>
</feature>
<gene>
    <name evidence="15" type="ORF">MAR_025108</name>
</gene>
<feature type="region of interest" description="Disordered" evidence="12">
    <location>
        <begin position="2008"/>
        <end position="2032"/>
    </location>
</feature>
<feature type="transmembrane region" description="Helical" evidence="13">
    <location>
        <begin position="1671"/>
        <end position="1693"/>
    </location>
</feature>
<evidence type="ECO:0000256" key="10">
    <source>
        <dbReference type="ARBA" id="ARBA00023273"/>
    </source>
</evidence>
<evidence type="ECO:0000313" key="15">
    <source>
        <dbReference type="EMBL" id="WAR00736.1"/>
    </source>
</evidence>
<dbReference type="PRINTS" id="PR00193">
    <property type="entry name" value="MYOSINHEAVY"/>
</dbReference>
<dbReference type="Gene3D" id="1.20.120.720">
    <property type="entry name" value="Myosin VI head, motor domain, U50 subdomain"/>
    <property type="match status" value="1"/>
</dbReference>
<dbReference type="SUPFAM" id="SSF53448">
    <property type="entry name" value="Nucleotide-diphospho-sugar transferases"/>
    <property type="match status" value="1"/>
</dbReference>
<evidence type="ECO:0000256" key="6">
    <source>
        <dbReference type="ARBA" id="ARBA00022840"/>
    </source>
</evidence>
<keyword evidence="16" id="KW-1185">Reference proteome</keyword>
<dbReference type="PANTHER" id="PTHR46256:SF3">
    <property type="entry name" value="MYOSIN MOTOR DOMAIN-CONTAINING PROTEIN"/>
    <property type="match status" value="1"/>
</dbReference>
<dbReference type="Proteomes" id="UP001164746">
    <property type="component" value="Chromosome 3"/>
</dbReference>
<feature type="compositionally biased region" description="Basic and acidic residues" evidence="12">
    <location>
        <begin position="756"/>
        <end position="787"/>
    </location>
</feature>
<evidence type="ECO:0000256" key="7">
    <source>
        <dbReference type="ARBA" id="ARBA00023123"/>
    </source>
</evidence>
<reference evidence="15" key="1">
    <citation type="submission" date="2022-11" db="EMBL/GenBank/DDBJ databases">
        <title>Centuries of genome instability and evolution in soft-shell clam transmissible cancer (bioRxiv).</title>
        <authorList>
            <person name="Hart S.F.M."/>
            <person name="Yonemitsu M.A."/>
            <person name="Giersch R.M."/>
            <person name="Beal B.F."/>
            <person name="Arriagada G."/>
            <person name="Davis B.W."/>
            <person name="Ostrander E.A."/>
            <person name="Goff S.P."/>
            <person name="Metzger M.J."/>
        </authorList>
    </citation>
    <scope>NUCLEOTIDE SEQUENCE</scope>
    <source>
        <strain evidence="15">MELC-2E11</strain>
        <tissue evidence="15">Siphon/mantle</tissue>
    </source>
</reference>
<evidence type="ECO:0000313" key="16">
    <source>
        <dbReference type="Proteomes" id="UP001164746"/>
    </source>
</evidence>
<feature type="transmembrane region" description="Helical" evidence="13">
    <location>
        <begin position="1904"/>
        <end position="1922"/>
    </location>
</feature>
<dbReference type="InterPro" id="IPR001609">
    <property type="entry name" value="Myosin_head_motor_dom-like"/>
</dbReference>
<name>A0ABY7DWQ1_MYAAR</name>
<proteinExistence type="inferred from homology"/>
<feature type="transmembrane region" description="Helical" evidence="13">
    <location>
        <begin position="1216"/>
        <end position="1241"/>
    </location>
</feature>
<feature type="domain" description="Myosin motor" evidence="14">
    <location>
        <begin position="2"/>
        <end position="719"/>
    </location>
</feature>
<comment type="similarity">
    <text evidence="11">Belongs to the TRAFAC class myosin-kinesin ATPase superfamily. Myosin family.</text>
</comment>
<feature type="transmembrane region" description="Helical" evidence="13">
    <location>
        <begin position="1734"/>
        <end position="1755"/>
    </location>
</feature>
<accession>A0ABY7DWQ1</accession>
<keyword evidence="13" id="KW-0472">Membrane</keyword>
<feature type="compositionally biased region" description="Polar residues" evidence="12">
    <location>
        <begin position="857"/>
        <end position="879"/>
    </location>
</feature>
<feature type="transmembrane region" description="Helical" evidence="13">
    <location>
        <begin position="1942"/>
        <end position="1961"/>
    </location>
</feature>
<feature type="transmembrane region" description="Helical" evidence="13">
    <location>
        <begin position="1190"/>
        <end position="1209"/>
    </location>
</feature>
<evidence type="ECO:0000256" key="8">
    <source>
        <dbReference type="ARBA" id="ARBA00023175"/>
    </source>
</evidence>
<feature type="transmembrane region" description="Helical" evidence="13">
    <location>
        <begin position="908"/>
        <end position="934"/>
    </location>
</feature>
<keyword evidence="4" id="KW-0677">Repeat</keyword>
<feature type="region of interest" description="Actin-binding" evidence="11">
    <location>
        <begin position="602"/>
        <end position="624"/>
    </location>
</feature>
<evidence type="ECO:0000256" key="3">
    <source>
        <dbReference type="ARBA" id="ARBA00022490"/>
    </source>
</evidence>
<dbReference type="EMBL" id="CP111014">
    <property type="protein sequence ID" value="WAR00736.1"/>
    <property type="molecule type" value="Genomic_DNA"/>
</dbReference>
<dbReference type="InterPro" id="IPR052409">
    <property type="entry name" value="Myosin-III_kinase_activity"/>
</dbReference>
<organism evidence="15 16">
    <name type="scientific">Mya arenaria</name>
    <name type="common">Soft-shell clam</name>
    <dbReference type="NCBI Taxonomy" id="6604"/>
    <lineage>
        <taxon>Eukaryota</taxon>
        <taxon>Metazoa</taxon>
        <taxon>Spiralia</taxon>
        <taxon>Lophotrochozoa</taxon>
        <taxon>Mollusca</taxon>
        <taxon>Bivalvia</taxon>
        <taxon>Autobranchia</taxon>
        <taxon>Heteroconchia</taxon>
        <taxon>Euheterodonta</taxon>
        <taxon>Imparidentia</taxon>
        <taxon>Neoheterodontei</taxon>
        <taxon>Myida</taxon>
        <taxon>Myoidea</taxon>
        <taxon>Myidae</taxon>
        <taxon>Mya</taxon>
    </lineage>
</organism>
<feature type="transmembrane region" description="Helical" evidence="13">
    <location>
        <begin position="2210"/>
        <end position="2236"/>
    </location>
</feature>
<keyword evidence="6 11" id="KW-0067">ATP-binding</keyword>
<feature type="transmembrane region" description="Helical" evidence="13">
    <location>
        <begin position="1261"/>
        <end position="1284"/>
    </location>
</feature>
<keyword evidence="13" id="KW-0812">Transmembrane</keyword>
<dbReference type="PROSITE" id="PS51456">
    <property type="entry name" value="MYOSIN_MOTOR"/>
    <property type="match status" value="1"/>
</dbReference>
<evidence type="ECO:0000259" key="14">
    <source>
        <dbReference type="PROSITE" id="PS51456"/>
    </source>
</evidence>
<keyword evidence="3" id="KW-0963">Cytoplasm</keyword>
<keyword evidence="7 11" id="KW-0518">Myosin</keyword>
<feature type="transmembrane region" description="Helical" evidence="13">
    <location>
        <begin position="946"/>
        <end position="964"/>
    </location>
</feature>
<dbReference type="InterPro" id="IPR027417">
    <property type="entry name" value="P-loop_NTPase"/>
</dbReference>
<evidence type="ECO:0000256" key="11">
    <source>
        <dbReference type="PROSITE-ProRule" id="PRU00782"/>
    </source>
</evidence>
<dbReference type="Pfam" id="PF00063">
    <property type="entry name" value="Myosin_head"/>
    <property type="match status" value="1"/>
</dbReference>
<feature type="transmembrane region" description="Helical" evidence="13">
    <location>
        <begin position="1486"/>
        <end position="1503"/>
    </location>
</feature>
<keyword evidence="9" id="KW-0206">Cytoskeleton</keyword>
<feature type="transmembrane region" description="Helical" evidence="13">
    <location>
        <begin position="1700"/>
        <end position="1722"/>
    </location>
</feature>
<evidence type="ECO:0000256" key="9">
    <source>
        <dbReference type="ARBA" id="ARBA00023212"/>
    </source>
</evidence>
<evidence type="ECO:0000256" key="4">
    <source>
        <dbReference type="ARBA" id="ARBA00022737"/>
    </source>
</evidence>